<dbReference type="Pfam" id="PF13507">
    <property type="entry name" value="GATase_5"/>
    <property type="match status" value="1"/>
</dbReference>
<dbReference type="Gene3D" id="3.40.50.880">
    <property type="match status" value="1"/>
</dbReference>
<feature type="domain" description="FGAR-AT PurM N-terminal-like" evidence="17">
    <location>
        <begin position="38"/>
        <end position="197"/>
    </location>
</feature>
<dbReference type="PANTHER" id="PTHR10099">
    <property type="entry name" value="PHOSPHORIBOSYLFORMYLGLYCINAMIDINE SYNTHASE"/>
    <property type="match status" value="1"/>
</dbReference>
<comment type="similarity">
    <text evidence="2">In the N-terminal section; belongs to the FGAMS family.</text>
</comment>
<evidence type="ECO:0000256" key="6">
    <source>
        <dbReference type="ARBA" id="ARBA00022723"/>
    </source>
</evidence>
<sequence>KMTRDVTSQQAKGDTLVRDGITVADAVNRVLHLPTVAEKTFLITIGDRSVTGMVARDQMVGPWQIPVANCAVTTASLDSYYGEAMSLGERAPVALLDFAASGRLAVGEALTNIAATQIGSLKRIKLSANWMAAAGHPGEDAGLYEAVKAVGEELCPALGITIPVGKDSMSMKTRWQQDSEQREMTSPLSLVITAFARVEDVRRTVTPQLQPQQDNALLLIDLGQGQNALGATALSQVYRQLGDKPADVRDAQQLAGFFNAIQTLVADEKLLAYHDRSDGGLLVTLAEMAFTGHCGVDVDIAALGSDALAALFNEELGAVIQVAAQDRALVEKVLADNGLAACVHYLGHAQTGDRFVIRSGDSAVYSESRTTLRTWWAETTWQMQRLRDNPQCADQEHDAKKDDNDPGLNVNLTFKPEDDIAAPFIATGARPKVAVLREQGVNSHVEMAAAWHRAGFDAVDVHMSDLLAGRRGLEDFQALVACGGFSYGDVLGAGEGWAKSILFNSRVRDEFETFFHRPQTLALGVCNGCQMMSNLRELIPGSENWPRFVRNQSERFEARFSLVEVAASPSLLLEGMAGSRMPIAVSHGEGFVEVRDNAHLAALEHQGLVALRYVDNFGKVTQNYPANPNGSPNGITAVSNESGRVTIMMPHPERVFRTVSNSWHPAEWGEDSPWMRIFRNARKQLG</sequence>
<evidence type="ECO:0000313" key="19">
    <source>
        <dbReference type="Proteomes" id="UP000036851"/>
    </source>
</evidence>
<dbReference type="InterPro" id="IPR010918">
    <property type="entry name" value="PurM-like_C_dom"/>
</dbReference>
<proteinExistence type="inferred from homology"/>
<feature type="compositionally biased region" description="Basic and acidic residues" evidence="15">
    <location>
        <begin position="394"/>
        <end position="404"/>
    </location>
</feature>
<evidence type="ECO:0000256" key="4">
    <source>
        <dbReference type="ARBA" id="ARBA00022490"/>
    </source>
</evidence>
<comment type="caution">
    <text evidence="18">The sequence shown here is derived from an EMBL/GenBank/DDBJ whole genome shotgun (WGS) entry which is preliminary data.</text>
</comment>
<dbReference type="EC" id="6.3.5.3" evidence="3"/>
<evidence type="ECO:0000256" key="15">
    <source>
        <dbReference type="SAM" id="MobiDB-lite"/>
    </source>
</evidence>
<keyword evidence="11" id="KW-0315">Glutamine amidotransferase</keyword>
<evidence type="ECO:0000256" key="2">
    <source>
        <dbReference type="ARBA" id="ARBA00008608"/>
    </source>
</evidence>
<comment type="catalytic activity">
    <reaction evidence="14">
        <text>N(2)-formyl-N(1)-(5-phospho-beta-D-ribosyl)glycinamide + L-glutamine + ATP + H2O = 2-formamido-N(1)-(5-O-phospho-beta-D-ribosyl)acetamidine + L-glutamate + ADP + phosphate + H(+)</text>
        <dbReference type="Rhea" id="RHEA:17129"/>
        <dbReference type="ChEBI" id="CHEBI:15377"/>
        <dbReference type="ChEBI" id="CHEBI:15378"/>
        <dbReference type="ChEBI" id="CHEBI:29985"/>
        <dbReference type="ChEBI" id="CHEBI:30616"/>
        <dbReference type="ChEBI" id="CHEBI:43474"/>
        <dbReference type="ChEBI" id="CHEBI:58359"/>
        <dbReference type="ChEBI" id="CHEBI:147286"/>
        <dbReference type="ChEBI" id="CHEBI:147287"/>
        <dbReference type="ChEBI" id="CHEBI:456216"/>
        <dbReference type="EC" id="6.3.5.3"/>
    </reaction>
</comment>
<evidence type="ECO:0000256" key="8">
    <source>
        <dbReference type="ARBA" id="ARBA00022755"/>
    </source>
</evidence>
<dbReference type="InterPro" id="IPR055181">
    <property type="entry name" value="FGAR-AT_PurM_N-like"/>
</dbReference>
<dbReference type="Gene3D" id="3.30.1330.10">
    <property type="entry name" value="PurM-like, N-terminal domain"/>
    <property type="match status" value="1"/>
</dbReference>
<feature type="region of interest" description="Disordered" evidence="15">
    <location>
        <begin position="389"/>
        <end position="408"/>
    </location>
</feature>
<dbReference type="SUPFAM" id="SSF55326">
    <property type="entry name" value="PurM N-terminal domain-like"/>
    <property type="match status" value="1"/>
</dbReference>
<comment type="pathway">
    <text evidence="1">Purine metabolism; IMP biosynthesis via de novo pathway; 5-amino-1-(5-phospho-D-ribosyl)imidazole from N(2)-formyl-N(1)-(5-phospho-D-ribosyl)glycinamide: step 1/2.</text>
</comment>
<dbReference type="Pfam" id="PF22689">
    <property type="entry name" value="FGAR-AT_PurM_N-like"/>
    <property type="match status" value="1"/>
</dbReference>
<feature type="non-terminal residue" evidence="18">
    <location>
        <position position="1"/>
    </location>
</feature>
<dbReference type="GO" id="GO:0005737">
    <property type="term" value="C:cytoplasm"/>
    <property type="evidence" value="ECO:0007669"/>
    <property type="project" value="TreeGrafter"/>
</dbReference>
<dbReference type="GO" id="GO:0046872">
    <property type="term" value="F:metal ion binding"/>
    <property type="evidence" value="ECO:0007669"/>
    <property type="project" value="UniProtKB-KW"/>
</dbReference>
<dbReference type="GO" id="GO:0004642">
    <property type="term" value="F:phosphoribosylformylglycinamidine synthase activity"/>
    <property type="evidence" value="ECO:0007669"/>
    <property type="project" value="UniProtKB-EC"/>
</dbReference>
<evidence type="ECO:0000256" key="10">
    <source>
        <dbReference type="ARBA" id="ARBA00022842"/>
    </source>
</evidence>
<evidence type="ECO:0000256" key="7">
    <source>
        <dbReference type="ARBA" id="ARBA00022741"/>
    </source>
</evidence>
<dbReference type="RefSeq" id="WP_072133256.1">
    <property type="nucleotide sequence ID" value="NZ_JRXF01000026.1"/>
</dbReference>
<keyword evidence="7" id="KW-0547">Nucleotide-binding</keyword>
<dbReference type="InterPro" id="IPR036676">
    <property type="entry name" value="PurM-like_C_sf"/>
</dbReference>
<keyword evidence="6" id="KW-0479">Metal-binding</keyword>
<keyword evidence="8" id="KW-0658">Purine biosynthesis</keyword>
<evidence type="ECO:0000256" key="14">
    <source>
        <dbReference type="ARBA" id="ARBA00052585"/>
    </source>
</evidence>
<organism evidence="18 19">
    <name type="scientific">Winslowiella iniecta</name>
    <dbReference type="NCBI Taxonomy" id="1560201"/>
    <lineage>
        <taxon>Bacteria</taxon>
        <taxon>Pseudomonadati</taxon>
        <taxon>Pseudomonadota</taxon>
        <taxon>Gammaproteobacteria</taxon>
        <taxon>Enterobacterales</taxon>
        <taxon>Erwiniaceae</taxon>
        <taxon>Winslowiella</taxon>
    </lineage>
</organism>
<evidence type="ECO:0000259" key="16">
    <source>
        <dbReference type="Pfam" id="PF02769"/>
    </source>
</evidence>
<dbReference type="OrthoDB" id="9804441at2"/>
<evidence type="ECO:0000256" key="11">
    <source>
        <dbReference type="ARBA" id="ARBA00022962"/>
    </source>
</evidence>
<keyword evidence="5 18" id="KW-0436">Ligase</keyword>
<dbReference type="SUPFAM" id="SSF56042">
    <property type="entry name" value="PurM C-terminal domain-like"/>
    <property type="match status" value="1"/>
</dbReference>
<evidence type="ECO:0000256" key="13">
    <source>
        <dbReference type="ARBA" id="ARBA00032632"/>
    </source>
</evidence>
<feature type="domain" description="PurM-like C-terminal" evidence="16">
    <location>
        <begin position="216"/>
        <end position="356"/>
    </location>
</feature>
<dbReference type="Pfam" id="PF02769">
    <property type="entry name" value="AIRS_C"/>
    <property type="match status" value="1"/>
</dbReference>
<reference evidence="18 19" key="1">
    <citation type="journal article" date="2015" name="Int. J. Syst. Evol. Microbiol.">
        <title>Erwinia iniecta sp. nov., isolated from Russian wheat aphids (Diuraphis noxia).</title>
        <authorList>
            <person name="Campillo T."/>
            <person name="Luna E."/>
            <person name="Portier P."/>
            <person name="Fischer-Le Saux M."/>
            <person name="Lapitan N."/>
            <person name="Tisserat N.A."/>
            <person name="Leach J.E."/>
        </authorList>
    </citation>
    <scope>NUCLEOTIDE SEQUENCE [LARGE SCALE GENOMIC DNA]</scope>
    <source>
        <strain evidence="18 19">B149</strain>
    </source>
</reference>
<dbReference type="Proteomes" id="UP000036851">
    <property type="component" value="Unassembled WGS sequence"/>
</dbReference>
<dbReference type="InterPro" id="IPR029062">
    <property type="entry name" value="Class_I_gatase-like"/>
</dbReference>
<keyword evidence="10" id="KW-0460">Magnesium</keyword>
<keyword evidence="4" id="KW-0963">Cytoplasm</keyword>
<dbReference type="NCBIfam" id="NF003672">
    <property type="entry name" value="PRK05297.1"/>
    <property type="match status" value="1"/>
</dbReference>
<evidence type="ECO:0000313" key="18">
    <source>
        <dbReference type="EMBL" id="KOC91211.1"/>
    </source>
</evidence>
<evidence type="ECO:0000256" key="12">
    <source>
        <dbReference type="ARBA" id="ARBA00029823"/>
    </source>
</evidence>
<dbReference type="FunFam" id="3.90.650.10:FF:000005">
    <property type="entry name" value="Phosphoribosylformylglycinamidine synthase"/>
    <property type="match status" value="1"/>
</dbReference>
<dbReference type="FunFam" id="3.40.50.880:FF:000008">
    <property type="entry name" value="Phosphoribosylformylglycinamidine synthase"/>
    <property type="match status" value="1"/>
</dbReference>
<dbReference type="GO" id="GO:0005524">
    <property type="term" value="F:ATP binding"/>
    <property type="evidence" value="ECO:0007669"/>
    <property type="project" value="UniProtKB-KW"/>
</dbReference>
<dbReference type="SMART" id="SM01211">
    <property type="entry name" value="GATase_5"/>
    <property type="match status" value="1"/>
</dbReference>
<dbReference type="AlphaFoldDB" id="A0A0L7T7K4"/>
<dbReference type="GO" id="GO:0006164">
    <property type="term" value="P:purine nucleotide biosynthetic process"/>
    <property type="evidence" value="ECO:0007669"/>
    <property type="project" value="UniProtKB-KW"/>
</dbReference>
<evidence type="ECO:0000256" key="1">
    <source>
        <dbReference type="ARBA" id="ARBA00004920"/>
    </source>
</evidence>
<dbReference type="Gene3D" id="3.90.650.10">
    <property type="entry name" value="PurM-like C-terminal domain"/>
    <property type="match status" value="1"/>
</dbReference>
<evidence type="ECO:0000259" key="17">
    <source>
        <dbReference type="Pfam" id="PF22689"/>
    </source>
</evidence>
<protein>
    <recommendedName>
        <fullName evidence="3">phosphoribosylformylglycinamidine synthase</fullName>
        <ecNumber evidence="3">6.3.5.3</ecNumber>
    </recommendedName>
    <alternativeName>
        <fullName evidence="13">Formylglycinamide ribonucleotide amidotransferase</fullName>
    </alternativeName>
    <alternativeName>
        <fullName evidence="12">Formylglycinamide ribotide amidotransferase</fullName>
    </alternativeName>
</protein>
<dbReference type="PATRIC" id="fig|1560201.4.peg.3433"/>
<evidence type="ECO:0000256" key="5">
    <source>
        <dbReference type="ARBA" id="ARBA00022598"/>
    </source>
</evidence>
<keyword evidence="9" id="KW-0067">ATP-binding</keyword>
<gene>
    <name evidence="18" type="ORF">NG43_15900</name>
</gene>
<dbReference type="PANTHER" id="PTHR10099:SF1">
    <property type="entry name" value="PHOSPHORIBOSYLFORMYLGLYCINAMIDINE SYNTHASE"/>
    <property type="match status" value="1"/>
</dbReference>
<evidence type="ECO:0000256" key="9">
    <source>
        <dbReference type="ARBA" id="ARBA00022840"/>
    </source>
</evidence>
<dbReference type="EMBL" id="JRXF01000026">
    <property type="protein sequence ID" value="KOC91211.1"/>
    <property type="molecule type" value="Genomic_DNA"/>
</dbReference>
<dbReference type="CDD" id="cd01740">
    <property type="entry name" value="GATase1_FGAR_AT"/>
    <property type="match status" value="1"/>
</dbReference>
<accession>A0A0L7T7K4</accession>
<dbReference type="STRING" id="1560201.NG42_17085"/>
<name>A0A0L7T7K4_9GAMM</name>
<dbReference type="SUPFAM" id="SSF52317">
    <property type="entry name" value="Class I glutamine amidotransferase-like"/>
    <property type="match status" value="1"/>
</dbReference>
<dbReference type="InterPro" id="IPR036921">
    <property type="entry name" value="PurM-like_N_sf"/>
</dbReference>
<dbReference type="PROSITE" id="PS51273">
    <property type="entry name" value="GATASE_TYPE_1"/>
    <property type="match status" value="1"/>
</dbReference>
<evidence type="ECO:0000256" key="3">
    <source>
        <dbReference type="ARBA" id="ARBA00012747"/>
    </source>
</evidence>
<dbReference type="FunFam" id="3.30.1330.10:FF:000005">
    <property type="entry name" value="Phosphoribosylformylglycinamidine synthase"/>
    <property type="match status" value="1"/>
</dbReference>